<dbReference type="InterPro" id="IPR029063">
    <property type="entry name" value="SAM-dependent_MTases_sf"/>
</dbReference>
<dbReference type="PROSITE" id="PS51683">
    <property type="entry name" value="SAM_OMT_II"/>
    <property type="match status" value="1"/>
</dbReference>
<evidence type="ECO:0000256" key="2">
    <source>
        <dbReference type="ARBA" id="ARBA00022679"/>
    </source>
</evidence>
<dbReference type="Pfam" id="PF00891">
    <property type="entry name" value="Methyltransf_2"/>
    <property type="match status" value="1"/>
</dbReference>
<dbReference type="InterPro" id="IPR012967">
    <property type="entry name" value="COMT_dimerisation"/>
</dbReference>
<evidence type="ECO:0000259" key="5">
    <source>
        <dbReference type="Pfam" id="PF08100"/>
    </source>
</evidence>
<evidence type="ECO:0000313" key="7">
    <source>
        <dbReference type="Proteomes" id="UP001187734"/>
    </source>
</evidence>
<feature type="domain" description="O-methyltransferase dimerisation" evidence="5">
    <location>
        <begin position="85"/>
        <end position="151"/>
    </location>
</feature>
<evidence type="ECO:0000256" key="3">
    <source>
        <dbReference type="ARBA" id="ARBA00022691"/>
    </source>
</evidence>
<dbReference type="InterPro" id="IPR016461">
    <property type="entry name" value="COMT-like"/>
</dbReference>
<dbReference type="AlphaFoldDB" id="A0AAE8M889"/>
<protein>
    <submittedName>
        <fullName evidence="6">Related to sterigmatocystin 7-O-methyltransferase</fullName>
    </submittedName>
</protein>
<evidence type="ECO:0000256" key="1">
    <source>
        <dbReference type="ARBA" id="ARBA00022603"/>
    </source>
</evidence>
<keyword evidence="1" id="KW-0489">Methyltransferase</keyword>
<reference evidence="6" key="1">
    <citation type="submission" date="2018-03" db="EMBL/GenBank/DDBJ databases">
        <authorList>
            <person name="Guldener U."/>
        </authorList>
    </citation>
    <scope>NUCLEOTIDE SEQUENCE</scope>
</reference>
<organism evidence="6 7">
    <name type="scientific">Fusarium torulosum</name>
    <dbReference type="NCBI Taxonomy" id="33205"/>
    <lineage>
        <taxon>Eukaryota</taxon>
        <taxon>Fungi</taxon>
        <taxon>Dikarya</taxon>
        <taxon>Ascomycota</taxon>
        <taxon>Pezizomycotina</taxon>
        <taxon>Sordariomycetes</taxon>
        <taxon>Hypocreomycetidae</taxon>
        <taxon>Hypocreales</taxon>
        <taxon>Nectriaceae</taxon>
        <taxon>Fusarium</taxon>
    </lineage>
</organism>
<evidence type="ECO:0000259" key="4">
    <source>
        <dbReference type="Pfam" id="PF00891"/>
    </source>
</evidence>
<feature type="domain" description="O-methyltransferase C-terminal" evidence="4">
    <location>
        <begin position="187"/>
        <end position="398"/>
    </location>
</feature>
<dbReference type="Pfam" id="PF08100">
    <property type="entry name" value="Dimerisation"/>
    <property type="match status" value="1"/>
</dbReference>
<dbReference type="Proteomes" id="UP001187734">
    <property type="component" value="Unassembled WGS sequence"/>
</dbReference>
<accession>A0AAE8M889</accession>
<proteinExistence type="predicted"/>
<dbReference type="Gene3D" id="1.10.10.10">
    <property type="entry name" value="Winged helix-like DNA-binding domain superfamily/Winged helix DNA-binding domain"/>
    <property type="match status" value="1"/>
</dbReference>
<dbReference type="Gene3D" id="3.40.50.150">
    <property type="entry name" value="Vaccinia Virus protein VP39"/>
    <property type="match status" value="1"/>
</dbReference>
<dbReference type="SUPFAM" id="SSF46785">
    <property type="entry name" value="Winged helix' DNA-binding domain"/>
    <property type="match status" value="1"/>
</dbReference>
<dbReference type="GO" id="GO:0008171">
    <property type="term" value="F:O-methyltransferase activity"/>
    <property type="evidence" value="ECO:0007669"/>
    <property type="project" value="InterPro"/>
</dbReference>
<dbReference type="EMBL" id="ONZP01000183">
    <property type="protein sequence ID" value="SPJ76044.1"/>
    <property type="molecule type" value="Genomic_DNA"/>
</dbReference>
<dbReference type="SUPFAM" id="SSF53335">
    <property type="entry name" value="S-adenosyl-L-methionine-dependent methyltransferases"/>
    <property type="match status" value="1"/>
</dbReference>
<sequence>MGSEQKSVLLQLAQSVFQTTSTIVRQLQDTNQEEPSFDQNSPSIQSDVDFEATRIELNEAAISLLRLVNGPVNEFRRIHLIHYDIAAYQAALELQFFRHVPLDGKISLSDLAHKSGMDEDRCGRIIRLLATHHIFNEVETDVFEHTAGSALIARDTDMEAMLLMQYDELYKASTATSTCIKDAPFVSDGTSYPFQTYYGKSTYAWYAENPEKAGRFAKAMAALTQMDRSIVMLCENFPWAKLGAPGKVVDMGGGSGHVSMHLATHFDNLEFVVQDSNSSALAEGKAKVGSDIAQRVTLMQHDFFGEQTITDANAFFLRQCLHNWNDGDCIKVIRALVPALEKCKPGTRILINEIILPERNEMPKYEEYLSRQVDMCMFVVAGAKERSRKQFEKILKEADSRLEVVKVHGTRTMGLLEVCLRD</sequence>
<dbReference type="GO" id="GO:0032259">
    <property type="term" value="P:methylation"/>
    <property type="evidence" value="ECO:0007669"/>
    <property type="project" value="UniProtKB-KW"/>
</dbReference>
<keyword evidence="2" id="KW-0808">Transferase</keyword>
<comment type="caution">
    <text evidence="6">The sequence shown here is derived from an EMBL/GenBank/DDBJ whole genome shotgun (WGS) entry which is preliminary data.</text>
</comment>
<dbReference type="InterPro" id="IPR001077">
    <property type="entry name" value="COMT_C"/>
</dbReference>
<evidence type="ECO:0000313" key="6">
    <source>
        <dbReference type="EMBL" id="SPJ76044.1"/>
    </source>
</evidence>
<dbReference type="PANTHER" id="PTHR43712">
    <property type="entry name" value="PUTATIVE (AFU_ORTHOLOGUE AFUA_4G14580)-RELATED"/>
    <property type="match status" value="1"/>
</dbReference>
<dbReference type="InterPro" id="IPR036390">
    <property type="entry name" value="WH_DNA-bd_sf"/>
</dbReference>
<dbReference type="PANTHER" id="PTHR43712:SF16">
    <property type="entry name" value="O-METHYLTRANSFERASE ELCB"/>
    <property type="match status" value="1"/>
</dbReference>
<dbReference type="InterPro" id="IPR036388">
    <property type="entry name" value="WH-like_DNA-bd_sf"/>
</dbReference>
<name>A0AAE8M889_9HYPO</name>
<keyword evidence="3" id="KW-0949">S-adenosyl-L-methionine</keyword>
<gene>
    <name evidence="6" type="ORF">FTOL_05775</name>
</gene>
<keyword evidence="7" id="KW-1185">Reference proteome</keyword>